<dbReference type="Pfam" id="PF04828">
    <property type="entry name" value="GFA"/>
    <property type="match status" value="1"/>
</dbReference>
<comment type="similarity">
    <text evidence="1">Belongs to the Gfa family.</text>
</comment>
<dbReference type="SUPFAM" id="SSF51316">
    <property type="entry name" value="Mss4-like"/>
    <property type="match status" value="1"/>
</dbReference>
<accession>A0ABR5YDD4</accession>
<protein>
    <submittedName>
        <fullName evidence="6">Aldehyde-activating protein</fullName>
    </submittedName>
</protein>
<dbReference type="Proteomes" id="UP000076609">
    <property type="component" value="Unassembled WGS sequence"/>
</dbReference>
<dbReference type="EMBL" id="LQQO01000011">
    <property type="protein sequence ID" value="KZE15935.1"/>
    <property type="molecule type" value="Genomic_DNA"/>
</dbReference>
<evidence type="ECO:0000256" key="3">
    <source>
        <dbReference type="ARBA" id="ARBA00022833"/>
    </source>
</evidence>
<evidence type="ECO:0000313" key="6">
    <source>
        <dbReference type="EMBL" id="KZE15935.1"/>
    </source>
</evidence>
<dbReference type="RefSeq" id="WP_066689633.1">
    <property type="nucleotide sequence ID" value="NZ_CP117025.1"/>
</dbReference>
<evidence type="ECO:0000256" key="2">
    <source>
        <dbReference type="ARBA" id="ARBA00022723"/>
    </source>
</evidence>
<evidence type="ECO:0000256" key="1">
    <source>
        <dbReference type="ARBA" id="ARBA00005495"/>
    </source>
</evidence>
<dbReference type="Gene3D" id="3.90.1590.10">
    <property type="entry name" value="glutathione-dependent formaldehyde- activating enzyme (gfa)"/>
    <property type="match status" value="1"/>
</dbReference>
<keyword evidence="4" id="KW-0456">Lyase</keyword>
<gene>
    <name evidence="6" type="ORF">AVT10_13335</name>
</gene>
<keyword evidence="7" id="KW-1185">Reference proteome</keyword>
<dbReference type="PANTHER" id="PTHR33337:SF40">
    <property type="entry name" value="CENP-V_GFA DOMAIN-CONTAINING PROTEIN-RELATED"/>
    <property type="match status" value="1"/>
</dbReference>
<name>A0ABR5YDD4_9SPHN</name>
<dbReference type="InterPro" id="IPR011057">
    <property type="entry name" value="Mss4-like_sf"/>
</dbReference>
<keyword evidence="3" id="KW-0862">Zinc</keyword>
<evidence type="ECO:0000313" key="7">
    <source>
        <dbReference type="Proteomes" id="UP000076609"/>
    </source>
</evidence>
<sequence length="151" mass="16331">MPPALPIDGSCRCGRVHLHIDAAPMMTMACHCRGCQRMSGSAFSLTLAVPSAALTVTGDTVIGGLHGEQVRHHHCDHCKGWLFTRIEPDPGFTNVRVGVLDRPEAFAPFIDTCVAEALPWATTPARHRYPGFPPPEAFGPLLAEYAAMRTD</sequence>
<organism evidence="6 7">
    <name type="scientific">Sphingomonas hankookensis</name>
    <dbReference type="NCBI Taxonomy" id="563996"/>
    <lineage>
        <taxon>Bacteria</taxon>
        <taxon>Pseudomonadati</taxon>
        <taxon>Pseudomonadota</taxon>
        <taxon>Alphaproteobacteria</taxon>
        <taxon>Sphingomonadales</taxon>
        <taxon>Sphingomonadaceae</taxon>
        <taxon>Sphingomonas</taxon>
    </lineage>
</organism>
<feature type="domain" description="CENP-V/GFA" evidence="5">
    <location>
        <begin position="7"/>
        <end position="110"/>
    </location>
</feature>
<evidence type="ECO:0000256" key="4">
    <source>
        <dbReference type="ARBA" id="ARBA00023239"/>
    </source>
</evidence>
<dbReference type="PROSITE" id="PS51891">
    <property type="entry name" value="CENP_V_GFA"/>
    <property type="match status" value="1"/>
</dbReference>
<dbReference type="InterPro" id="IPR006913">
    <property type="entry name" value="CENP-V/GFA"/>
</dbReference>
<dbReference type="PANTHER" id="PTHR33337">
    <property type="entry name" value="GFA DOMAIN-CONTAINING PROTEIN"/>
    <property type="match status" value="1"/>
</dbReference>
<keyword evidence="2" id="KW-0479">Metal-binding</keyword>
<evidence type="ECO:0000259" key="5">
    <source>
        <dbReference type="PROSITE" id="PS51891"/>
    </source>
</evidence>
<comment type="caution">
    <text evidence="6">The sequence shown here is derived from an EMBL/GenBank/DDBJ whole genome shotgun (WGS) entry which is preliminary data.</text>
</comment>
<reference evidence="7" key="1">
    <citation type="submission" date="2016-01" db="EMBL/GenBank/DDBJ databases">
        <title>Draft genome of Chromobacterium sp. F49.</title>
        <authorList>
            <person name="Hong K.W."/>
        </authorList>
    </citation>
    <scope>NUCLEOTIDE SEQUENCE [LARGE SCALE GENOMIC DNA]</scope>
    <source>
        <strain evidence="7">CN3</strain>
    </source>
</reference>
<proteinExistence type="inferred from homology"/>